<accession>A0A5B0LX79</accession>
<dbReference type="AlphaFoldDB" id="A0A5B0LX79"/>
<proteinExistence type="predicted"/>
<evidence type="ECO:0000313" key="1">
    <source>
        <dbReference type="EMBL" id="KAA1068483.1"/>
    </source>
</evidence>
<dbReference type="EMBL" id="VDEP01000505">
    <property type="protein sequence ID" value="KAA1068483.1"/>
    <property type="molecule type" value="Genomic_DNA"/>
</dbReference>
<organism evidence="1 2">
    <name type="scientific">Puccinia graminis f. sp. tritici</name>
    <dbReference type="NCBI Taxonomy" id="56615"/>
    <lineage>
        <taxon>Eukaryota</taxon>
        <taxon>Fungi</taxon>
        <taxon>Dikarya</taxon>
        <taxon>Basidiomycota</taxon>
        <taxon>Pucciniomycotina</taxon>
        <taxon>Pucciniomycetes</taxon>
        <taxon>Pucciniales</taxon>
        <taxon>Pucciniaceae</taxon>
        <taxon>Puccinia</taxon>
    </lineage>
</organism>
<dbReference type="Proteomes" id="UP000325313">
    <property type="component" value="Unassembled WGS sequence"/>
</dbReference>
<evidence type="ECO:0000313" key="2">
    <source>
        <dbReference type="Proteomes" id="UP000325313"/>
    </source>
</evidence>
<gene>
    <name evidence="1" type="ORF">PGTUg99_026020</name>
</gene>
<name>A0A5B0LX79_PUCGR</name>
<reference evidence="1 2" key="1">
    <citation type="submission" date="2019-05" db="EMBL/GenBank/DDBJ databases">
        <title>Emergence of the Ug99 lineage of the wheat stem rust pathogen through somatic hybridization.</title>
        <authorList>
            <person name="Li F."/>
            <person name="Upadhyaya N.M."/>
            <person name="Sperschneider J."/>
            <person name="Matny O."/>
            <person name="Nguyen-Phuc H."/>
            <person name="Mago R."/>
            <person name="Raley C."/>
            <person name="Miller M.E."/>
            <person name="Silverstein K.A.T."/>
            <person name="Henningsen E."/>
            <person name="Hirsch C.D."/>
            <person name="Visser B."/>
            <person name="Pretorius Z.A."/>
            <person name="Steffenson B.J."/>
            <person name="Schwessinger B."/>
            <person name="Dodds P.N."/>
            <person name="Figueroa M."/>
        </authorList>
    </citation>
    <scope>NUCLEOTIDE SEQUENCE [LARGE SCALE GENOMIC DNA]</scope>
    <source>
        <strain evidence="1 2">Ug99</strain>
    </source>
</reference>
<sequence>MTQKCSAGMWSATLTSSFNRTYPASFGPRLFAEAIAASYPSTLFLSYPLPSSFNQP</sequence>
<comment type="caution">
    <text evidence="1">The sequence shown here is derived from an EMBL/GenBank/DDBJ whole genome shotgun (WGS) entry which is preliminary data.</text>
</comment>
<protein>
    <submittedName>
        <fullName evidence="1">Uncharacterized protein</fullName>
    </submittedName>
</protein>